<evidence type="ECO:0000256" key="1">
    <source>
        <dbReference type="SAM" id="Phobius"/>
    </source>
</evidence>
<keyword evidence="3" id="KW-1185">Reference proteome</keyword>
<comment type="caution">
    <text evidence="2">The sequence shown here is derived from an EMBL/GenBank/DDBJ whole genome shotgun (WGS) entry which is preliminary data.</text>
</comment>
<keyword evidence="1" id="KW-1133">Transmembrane helix</keyword>
<proteinExistence type="predicted"/>
<keyword evidence="1" id="KW-0472">Membrane</keyword>
<name>A0AA88RL64_9ASTE</name>
<dbReference type="PANTHER" id="PTHR21477:SF12">
    <property type="entry name" value="PROTEIN PHLOEM PROTEIN 2-LIKE A10"/>
    <property type="match status" value="1"/>
</dbReference>
<dbReference type="PANTHER" id="PTHR21477">
    <property type="entry name" value="ZGC:172139"/>
    <property type="match status" value="1"/>
</dbReference>
<dbReference type="Proteomes" id="UP001187471">
    <property type="component" value="Unassembled WGS sequence"/>
</dbReference>
<reference evidence="2" key="1">
    <citation type="submission" date="2022-12" db="EMBL/GenBank/DDBJ databases">
        <title>Draft genome assemblies for two species of Escallonia (Escalloniales).</title>
        <authorList>
            <person name="Chanderbali A."/>
            <person name="Dervinis C."/>
            <person name="Anghel I."/>
            <person name="Soltis D."/>
            <person name="Soltis P."/>
            <person name="Zapata F."/>
        </authorList>
    </citation>
    <scope>NUCLEOTIDE SEQUENCE</scope>
    <source>
        <strain evidence="2">UCBG92.1500</strain>
        <tissue evidence="2">Leaf</tissue>
    </source>
</reference>
<protein>
    <recommendedName>
        <fullName evidence="4">Protein PHLOEM PROTEIN 2-LIKE A10</fullName>
    </recommendedName>
</protein>
<dbReference type="EMBL" id="JAVXUO010000457">
    <property type="protein sequence ID" value="KAK2991878.1"/>
    <property type="molecule type" value="Genomic_DNA"/>
</dbReference>
<accession>A0AA88RL64</accession>
<feature type="transmembrane region" description="Helical" evidence="1">
    <location>
        <begin position="386"/>
        <end position="408"/>
    </location>
</feature>
<feature type="transmembrane region" description="Helical" evidence="1">
    <location>
        <begin position="20"/>
        <end position="37"/>
    </location>
</feature>
<evidence type="ECO:0000313" key="3">
    <source>
        <dbReference type="Proteomes" id="UP001187471"/>
    </source>
</evidence>
<keyword evidence="1" id="KW-0812">Transmembrane</keyword>
<organism evidence="2 3">
    <name type="scientific">Escallonia rubra</name>
    <dbReference type="NCBI Taxonomy" id="112253"/>
    <lineage>
        <taxon>Eukaryota</taxon>
        <taxon>Viridiplantae</taxon>
        <taxon>Streptophyta</taxon>
        <taxon>Embryophyta</taxon>
        <taxon>Tracheophyta</taxon>
        <taxon>Spermatophyta</taxon>
        <taxon>Magnoliopsida</taxon>
        <taxon>eudicotyledons</taxon>
        <taxon>Gunneridae</taxon>
        <taxon>Pentapetalae</taxon>
        <taxon>asterids</taxon>
        <taxon>campanulids</taxon>
        <taxon>Escalloniales</taxon>
        <taxon>Escalloniaceae</taxon>
        <taxon>Escallonia</taxon>
    </lineage>
</organism>
<evidence type="ECO:0000313" key="2">
    <source>
        <dbReference type="EMBL" id="KAK2991878.1"/>
    </source>
</evidence>
<sequence>MDLQLVKKGLEISKKKKKWLILFALCGCSGYGVYRVYNLPSVDRKRRRILKFLEALVSIVEVVSDSSDTIRVVSRDMREFLKSDSDEIPNSLKQLSKIARSDEFSGSLIRVSEAVTSGVLRGYRLETSDVVEEEGNSSFADRVMEKLTAEAGTGFVSVVVGSFARNLVLGLYSSGQSLDGSNGNGHSGANWSMPMWVDVLCSDKCKLVVADCIQTFVSTAVAVYLDKTMNINFYDDMFSGLTNPKHQSQVRDILATLCNGVVETMIKTSHQVLTAPKSDSDSSNAAVNYSCAQRTRRDEVFEQDVYSRRMKEKSRPIEVQKNGWMSSVSSTLAIPSNRRFMLDVTGRVTFETIRSLVEFLFQRLLDGLKRSLSVVREEVLDRGLEVVRYIGAKSSVIVAVCLALYLHILGGNTAFLPA</sequence>
<dbReference type="AlphaFoldDB" id="A0AA88RL64"/>
<dbReference type="InterPro" id="IPR019141">
    <property type="entry name" value="DUF2045"/>
</dbReference>
<evidence type="ECO:0008006" key="4">
    <source>
        <dbReference type="Google" id="ProtNLM"/>
    </source>
</evidence>
<gene>
    <name evidence="2" type="ORF">RJ640_006033</name>
</gene>